<comment type="caution">
    <text evidence="7">The sequence shown here is derived from an EMBL/GenBank/DDBJ whole genome shotgun (WGS) entry which is preliminary data.</text>
</comment>
<evidence type="ECO:0000256" key="2">
    <source>
        <dbReference type="ARBA" id="ARBA00012544"/>
    </source>
</evidence>
<keyword evidence="5" id="KW-0732">Signal</keyword>
<evidence type="ECO:0000256" key="3">
    <source>
        <dbReference type="ARBA" id="ARBA00022676"/>
    </source>
</evidence>
<evidence type="ECO:0000313" key="7">
    <source>
        <dbReference type="EMBL" id="KAK6758839.1"/>
    </source>
</evidence>
<keyword evidence="3" id="KW-0328">Glycosyltransferase</keyword>
<keyword evidence="4" id="KW-0808">Transferase</keyword>
<dbReference type="EC" id="2.4.1.17" evidence="2"/>
<evidence type="ECO:0000256" key="4">
    <source>
        <dbReference type="ARBA" id="ARBA00022679"/>
    </source>
</evidence>
<dbReference type="InterPro" id="IPR050271">
    <property type="entry name" value="UDP-glycosyltransferase"/>
</dbReference>
<evidence type="ECO:0000256" key="5">
    <source>
        <dbReference type="ARBA" id="ARBA00022729"/>
    </source>
</evidence>
<dbReference type="InterPro" id="IPR002213">
    <property type="entry name" value="UDP_glucos_trans"/>
</dbReference>
<dbReference type="SUPFAM" id="SSF53756">
    <property type="entry name" value="UDP-Glycosyltransferase/glycogen phosphorylase"/>
    <property type="match status" value="1"/>
</dbReference>
<dbReference type="Pfam" id="PF00201">
    <property type="entry name" value="UDPGT"/>
    <property type="match status" value="1"/>
</dbReference>
<evidence type="ECO:0000256" key="6">
    <source>
        <dbReference type="ARBA" id="ARBA00047475"/>
    </source>
</evidence>
<dbReference type="Proteomes" id="UP001303046">
    <property type="component" value="Unassembled WGS sequence"/>
</dbReference>
<organism evidence="7 8">
    <name type="scientific">Necator americanus</name>
    <name type="common">Human hookworm</name>
    <dbReference type="NCBI Taxonomy" id="51031"/>
    <lineage>
        <taxon>Eukaryota</taxon>
        <taxon>Metazoa</taxon>
        <taxon>Ecdysozoa</taxon>
        <taxon>Nematoda</taxon>
        <taxon>Chromadorea</taxon>
        <taxon>Rhabditida</taxon>
        <taxon>Rhabditina</taxon>
        <taxon>Rhabditomorpha</taxon>
        <taxon>Strongyloidea</taxon>
        <taxon>Ancylostomatidae</taxon>
        <taxon>Bunostominae</taxon>
        <taxon>Necator</taxon>
    </lineage>
</organism>
<protein>
    <recommendedName>
        <fullName evidence="2">glucuronosyltransferase</fullName>
        <ecNumber evidence="2">2.4.1.17</ecNumber>
    </recommendedName>
</protein>
<gene>
    <name evidence="7" type="primary">Necator_chrV.g21002</name>
    <name evidence="7" type="ORF">RB195_016209</name>
</gene>
<dbReference type="PANTHER" id="PTHR48043:SF119">
    <property type="entry name" value="UDP-GLUCURONOSYLTRANSFERASE"/>
    <property type="match status" value="1"/>
</dbReference>
<accession>A0ABR1E833</accession>
<dbReference type="PANTHER" id="PTHR48043">
    <property type="entry name" value="EG:EG0003.4 PROTEIN-RELATED"/>
    <property type="match status" value="1"/>
</dbReference>
<comment type="catalytic activity">
    <reaction evidence="6">
        <text>glucuronate acceptor + UDP-alpha-D-glucuronate = acceptor beta-D-glucuronoside + UDP + H(+)</text>
        <dbReference type="Rhea" id="RHEA:21032"/>
        <dbReference type="ChEBI" id="CHEBI:15378"/>
        <dbReference type="ChEBI" id="CHEBI:58052"/>
        <dbReference type="ChEBI" id="CHEBI:58223"/>
        <dbReference type="ChEBI" id="CHEBI:132367"/>
        <dbReference type="ChEBI" id="CHEBI:132368"/>
        <dbReference type="EC" id="2.4.1.17"/>
    </reaction>
</comment>
<comment type="similarity">
    <text evidence="1">Belongs to the UDP-glycosyltransferase family.</text>
</comment>
<dbReference type="EMBL" id="JAVFWL010000005">
    <property type="protein sequence ID" value="KAK6758839.1"/>
    <property type="molecule type" value="Genomic_DNA"/>
</dbReference>
<keyword evidence="8" id="KW-1185">Reference proteome</keyword>
<sequence length="344" mass="39502">MGGGLLLLSTWEHFIGRLAAKGNNVSIYSMVRKSIGPLGEGVHALETVLSNDQKTGDMLETVDKVFWFLEMEPELYVTPHRVGLDYLHHSRKDEIFQKVMSTPFDLVIVDELFATAQGAMALNLRKTFGTKVATFSTTDMSNSFSMYRAISRNPVTNPNYYSKGYNIHKFDLTDFYGRFDTIRDAIVEQVEGLKPHVKILSWAPQNDILSHNKTILFFTHGGLKSVKEGICSDTAMLFLPFFADQPRNALFARELGVAEFMYKKNITVDELSYKIHKVLDDSNYGQRIRKTEMRREDGKNISPICCNRFQTLRKFLRQQNRENVKMSRRRALVISILPLRRILL</sequence>
<dbReference type="Gene3D" id="3.40.50.2000">
    <property type="entry name" value="Glycogen Phosphorylase B"/>
    <property type="match status" value="1"/>
</dbReference>
<reference evidence="7 8" key="1">
    <citation type="submission" date="2023-08" db="EMBL/GenBank/DDBJ databases">
        <title>A Necator americanus chromosomal reference genome.</title>
        <authorList>
            <person name="Ilik V."/>
            <person name="Petrzelkova K.J."/>
            <person name="Pardy F."/>
            <person name="Fuh T."/>
            <person name="Niatou-Singa F.S."/>
            <person name="Gouil Q."/>
            <person name="Baker L."/>
            <person name="Ritchie M.E."/>
            <person name="Jex A.R."/>
            <person name="Gazzola D."/>
            <person name="Li H."/>
            <person name="Toshio Fujiwara R."/>
            <person name="Zhan B."/>
            <person name="Aroian R.V."/>
            <person name="Pafco B."/>
            <person name="Schwarz E.M."/>
        </authorList>
    </citation>
    <scope>NUCLEOTIDE SEQUENCE [LARGE SCALE GENOMIC DNA]</scope>
    <source>
        <strain evidence="7 8">Aroian</strain>
        <tissue evidence="7">Whole animal</tissue>
    </source>
</reference>
<evidence type="ECO:0000313" key="8">
    <source>
        <dbReference type="Proteomes" id="UP001303046"/>
    </source>
</evidence>
<name>A0ABR1E833_NECAM</name>
<evidence type="ECO:0000256" key="1">
    <source>
        <dbReference type="ARBA" id="ARBA00009995"/>
    </source>
</evidence>
<proteinExistence type="inferred from homology"/>